<keyword evidence="2" id="KW-0812">Transmembrane</keyword>
<keyword evidence="2" id="KW-0472">Membrane</keyword>
<evidence type="ECO:0000256" key="1">
    <source>
        <dbReference type="SAM" id="MobiDB-lite"/>
    </source>
</evidence>
<evidence type="ECO:0000313" key="3">
    <source>
        <dbReference type="EMBL" id="MEY8040770.1"/>
    </source>
</evidence>
<comment type="caution">
    <text evidence="3">The sequence shown here is derived from an EMBL/GenBank/DDBJ whole genome shotgun (WGS) entry which is preliminary data.</text>
</comment>
<evidence type="ECO:0000313" key="4">
    <source>
        <dbReference type="Proteomes" id="UP001564626"/>
    </source>
</evidence>
<dbReference type="Proteomes" id="UP001564626">
    <property type="component" value="Unassembled WGS sequence"/>
</dbReference>
<name>A0ABV4CI43_9PSEU</name>
<feature type="transmembrane region" description="Helical" evidence="2">
    <location>
        <begin position="90"/>
        <end position="111"/>
    </location>
</feature>
<evidence type="ECO:0000256" key="2">
    <source>
        <dbReference type="SAM" id="Phobius"/>
    </source>
</evidence>
<keyword evidence="2" id="KW-1133">Transmembrane helix</keyword>
<keyword evidence="4" id="KW-1185">Reference proteome</keyword>
<feature type="transmembrane region" description="Helical" evidence="2">
    <location>
        <begin position="117"/>
        <end position="133"/>
    </location>
</feature>
<organism evidence="3 4">
    <name type="scientific">Saccharopolyspora cebuensis</name>
    <dbReference type="NCBI Taxonomy" id="418759"/>
    <lineage>
        <taxon>Bacteria</taxon>
        <taxon>Bacillati</taxon>
        <taxon>Actinomycetota</taxon>
        <taxon>Actinomycetes</taxon>
        <taxon>Pseudonocardiales</taxon>
        <taxon>Pseudonocardiaceae</taxon>
        <taxon>Saccharopolyspora</taxon>
    </lineage>
</organism>
<accession>A0ABV4CI43</accession>
<proteinExistence type="predicted"/>
<reference evidence="3 4" key="1">
    <citation type="submission" date="2024-08" db="EMBL/GenBank/DDBJ databases">
        <title>Genome mining of Saccharopolyspora cebuensis PGLac3 from Nigerian medicinal plant.</title>
        <authorList>
            <person name="Ezeobiora C.E."/>
            <person name="Igbokwe N.H."/>
            <person name="Amin D.H."/>
            <person name="Mendie U.E."/>
        </authorList>
    </citation>
    <scope>NUCLEOTIDE SEQUENCE [LARGE SCALE GENOMIC DNA]</scope>
    <source>
        <strain evidence="3 4">PGLac3</strain>
    </source>
</reference>
<protein>
    <submittedName>
        <fullName evidence="3">DUF308 domain-containing protein</fullName>
    </submittedName>
</protein>
<feature type="compositionally biased region" description="Basic and acidic residues" evidence="1">
    <location>
        <begin position="25"/>
        <end position="50"/>
    </location>
</feature>
<sequence length="152" mass="16066">MSTRHDNADGPEDIDAAFAEIVAGLERDSTFGSWPREDEPRRTEEDDAARPEPAPAPEPASGPRDWTPEADEAEEHYVPPEPPPLPKPGWSTVAGVAVVCLGVVLLALPALVGPSTLPIGLVLISAGIGWLLLRIRNRPGPDADDEDGGAQV</sequence>
<gene>
    <name evidence="3" type="ORF">AB8O55_15285</name>
</gene>
<dbReference type="EMBL" id="JBGEHV010000026">
    <property type="protein sequence ID" value="MEY8040770.1"/>
    <property type="molecule type" value="Genomic_DNA"/>
</dbReference>
<dbReference type="RefSeq" id="WP_345365183.1">
    <property type="nucleotide sequence ID" value="NZ_BAABII010000013.1"/>
</dbReference>
<feature type="region of interest" description="Disordered" evidence="1">
    <location>
        <begin position="1"/>
        <end position="91"/>
    </location>
</feature>